<proteinExistence type="inferred from homology"/>
<dbReference type="GO" id="GO:0019367">
    <property type="term" value="P:fatty acid elongation, saturated fatty acid"/>
    <property type="evidence" value="ECO:0007669"/>
    <property type="project" value="TreeGrafter"/>
</dbReference>
<dbReference type="InParanoid" id="A0A7M7IZH6"/>
<evidence type="ECO:0000313" key="12">
    <source>
        <dbReference type="Proteomes" id="UP000594260"/>
    </source>
</evidence>
<evidence type="ECO:0000256" key="4">
    <source>
        <dbReference type="ARBA" id="ARBA00022692"/>
    </source>
</evidence>
<keyword evidence="12" id="KW-1185">Reference proteome</keyword>
<dbReference type="OMA" id="CCQALEL"/>
<dbReference type="OrthoDB" id="6506036at2759"/>
<evidence type="ECO:0000256" key="7">
    <source>
        <dbReference type="ARBA" id="ARBA00023098"/>
    </source>
</evidence>
<comment type="subcellular location">
    <subcellularLocation>
        <location evidence="1">Membrane</location>
        <topology evidence="1">Multi-pass membrane protein</topology>
    </subcellularLocation>
</comment>
<dbReference type="InterPro" id="IPR030457">
    <property type="entry name" value="ELO_CS"/>
</dbReference>
<evidence type="ECO:0000256" key="10">
    <source>
        <dbReference type="RuleBase" id="RU361115"/>
    </source>
</evidence>
<dbReference type="GO" id="GO:0034626">
    <property type="term" value="P:fatty acid elongation, polyunsaturated fatty acid"/>
    <property type="evidence" value="ECO:0007669"/>
    <property type="project" value="TreeGrafter"/>
</dbReference>
<keyword evidence="2 10" id="KW-0444">Lipid biosynthesis</keyword>
<dbReference type="PANTHER" id="PTHR11157">
    <property type="entry name" value="FATTY ACID ACYL TRANSFERASE-RELATED"/>
    <property type="match status" value="1"/>
</dbReference>
<keyword evidence="8 10" id="KW-0472">Membrane</keyword>
<comment type="similarity">
    <text evidence="10">Belongs to the ELO family.</text>
</comment>
<keyword evidence="6 10" id="KW-1133">Transmembrane helix</keyword>
<evidence type="ECO:0000256" key="8">
    <source>
        <dbReference type="ARBA" id="ARBA00023136"/>
    </source>
</evidence>
<keyword evidence="9 10" id="KW-0275">Fatty acid biosynthesis</keyword>
<dbReference type="Proteomes" id="UP000594260">
    <property type="component" value="Unplaced"/>
</dbReference>
<feature type="transmembrane region" description="Helical" evidence="10">
    <location>
        <begin position="207"/>
        <end position="224"/>
    </location>
</feature>
<name>A0A7M7IZH6_VARDE</name>
<dbReference type="InterPro" id="IPR002076">
    <property type="entry name" value="ELO_fam"/>
</dbReference>
<dbReference type="Pfam" id="PF01151">
    <property type="entry name" value="ELO"/>
    <property type="match status" value="1"/>
</dbReference>
<keyword evidence="7 10" id="KW-0443">Lipid metabolism</keyword>
<feature type="transmembrane region" description="Helical" evidence="10">
    <location>
        <begin position="230"/>
        <end position="251"/>
    </location>
</feature>
<dbReference type="EnsemblMetazoa" id="XM_022787984">
    <property type="protein sequence ID" value="XP_022643719"/>
    <property type="gene ID" value="LOC111242988"/>
</dbReference>
<dbReference type="GO" id="GO:0005789">
    <property type="term" value="C:endoplasmic reticulum membrane"/>
    <property type="evidence" value="ECO:0007669"/>
    <property type="project" value="TreeGrafter"/>
</dbReference>
<reference evidence="11" key="1">
    <citation type="submission" date="2021-01" db="UniProtKB">
        <authorList>
            <consortium name="EnsemblMetazoa"/>
        </authorList>
    </citation>
    <scope>IDENTIFICATION</scope>
</reference>
<dbReference type="GO" id="GO:0034625">
    <property type="term" value="P:fatty acid elongation, monounsaturated fatty acid"/>
    <property type="evidence" value="ECO:0007669"/>
    <property type="project" value="TreeGrafter"/>
</dbReference>
<dbReference type="EnsemblMetazoa" id="XM_022787985">
    <property type="protein sequence ID" value="XP_022643720"/>
    <property type="gene ID" value="LOC111242988"/>
</dbReference>
<organism evidence="11 12">
    <name type="scientific">Varroa destructor</name>
    <name type="common">Honeybee mite</name>
    <dbReference type="NCBI Taxonomy" id="109461"/>
    <lineage>
        <taxon>Eukaryota</taxon>
        <taxon>Metazoa</taxon>
        <taxon>Ecdysozoa</taxon>
        <taxon>Arthropoda</taxon>
        <taxon>Chelicerata</taxon>
        <taxon>Arachnida</taxon>
        <taxon>Acari</taxon>
        <taxon>Parasitiformes</taxon>
        <taxon>Mesostigmata</taxon>
        <taxon>Gamasina</taxon>
        <taxon>Dermanyssoidea</taxon>
        <taxon>Varroidae</taxon>
        <taxon>Varroa</taxon>
    </lineage>
</organism>
<keyword evidence="3 10" id="KW-0808">Transferase</keyword>
<dbReference type="AlphaFoldDB" id="A0A7M7IZH6"/>
<keyword evidence="4 10" id="KW-0812">Transmembrane</keyword>
<evidence type="ECO:0000256" key="9">
    <source>
        <dbReference type="ARBA" id="ARBA00023160"/>
    </source>
</evidence>
<dbReference type="EC" id="2.3.1.199" evidence="10"/>
<accession>A0A7M7IZH6</accession>
<protein>
    <recommendedName>
        <fullName evidence="10">Elongation of very long chain fatty acids protein</fullName>
        <ecNumber evidence="10">2.3.1.199</ecNumber>
    </recommendedName>
    <alternativeName>
        <fullName evidence="10">Very-long-chain 3-oxoacyl-CoA synthase</fullName>
    </alternativeName>
</protein>
<evidence type="ECO:0000256" key="2">
    <source>
        <dbReference type="ARBA" id="ARBA00022516"/>
    </source>
</evidence>
<feature type="transmembrane region" description="Helical" evidence="10">
    <location>
        <begin position="20"/>
        <end position="39"/>
    </location>
</feature>
<dbReference type="GO" id="GO:0030148">
    <property type="term" value="P:sphingolipid biosynthetic process"/>
    <property type="evidence" value="ECO:0007669"/>
    <property type="project" value="TreeGrafter"/>
</dbReference>
<sequence length="270" mass="31441">MDLMAAFPREHRFKGLLFDYPSLVFTTVVVYIAIVLKFGPDYMRDRRPYNVRGLTRVYNILQVTCNLWFCCQALELLWRYRGTGRFNMFCSLPTTDQPNLEGPGDTEHLIFFSTVYLYVRAADMFDTLLFILAKKLSHVTFLHVYHHAMVVTSVYVYLRSGWAISVYHIGILNAMIHVVMYSYYFLSTFSTMKPYLWWKRYLTVLQLIQFAIAGIYMVLFAIWNCGFPPIVVQYNVSQAVILFALFSQFYVQRYTKAIDLVAGNRPGASG</sequence>
<evidence type="ECO:0000256" key="1">
    <source>
        <dbReference type="ARBA" id="ARBA00004141"/>
    </source>
</evidence>
<dbReference type="RefSeq" id="XP_022643720.1">
    <property type="nucleotide sequence ID" value="XM_022787985.1"/>
</dbReference>
<feature type="transmembrane region" description="Helical" evidence="10">
    <location>
        <begin position="164"/>
        <end position="186"/>
    </location>
</feature>
<comment type="caution">
    <text evidence="10">Lacks conserved residue(s) required for the propagation of feature annotation.</text>
</comment>
<keyword evidence="5 10" id="KW-0276">Fatty acid metabolism</keyword>
<comment type="catalytic activity">
    <reaction evidence="10">
        <text>a very-long-chain acyl-CoA + malonyl-CoA + H(+) = a very-long-chain 3-oxoacyl-CoA + CO2 + CoA</text>
        <dbReference type="Rhea" id="RHEA:32727"/>
        <dbReference type="ChEBI" id="CHEBI:15378"/>
        <dbReference type="ChEBI" id="CHEBI:16526"/>
        <dbReference type="ChEBI" id="CHEBI:57287"/>
        <dbReference type="ChEBI" id="CHEBI:57384"/>
        <dbReference type="ChEBI" id="CHEBI:90725"/>
        <dbReference type="ChEBI" id="CHEBI:90736"/>
        <dbReference type="EC" id="2.3.1.199"/>
    </reaction>
</comment>
<dbReference type="PROSITE" id="PS01188">
    <property type="entry name" value="ELO"/>
    <property type="match status" value="1"/>
</dbReference>
<dbReference type="GO" id="GO:0042761">
    <property type="term" value="P:very long-chain fatty acid biosynthetic process"/>
    <property type="evidence" value="ECO:0007669"/>
    <property type="project" value="TreeGrafter"/>
</dbReference>
<evidence type="ECO:0000256" key="5">
    <source>
        <dbReference type="ARBA" id="ARBA00022832"/>
    </source>
</evidence>
<evidence type="ECO:0000256" key="6">
    <source>
        <dbReference type="ARBA" id="ARBA00022989"/>
    </source>
</evidence>
<dbReference type="RefSeq" id="XP_022643719.1">
    <property type="nucleotide sequence ID" value="XM_022787984.1"/>
</dbReference>
<dbReference type="GeneID" id="111242988"/>
<dbReference type="KEGG" id="vde:111242988"/>
<evidence type="ECO:0000313" key="11">
    <source>
        <dbReference type="EnsemblMetazoa" id="XP_022643719"/>
    </source>
</evidence>
<dbReference type="PANTHER" id="PTHR11157:SF69">
    <property type="entry name" value="ELONGATION OF VERY LONG CHAIN FATTY ACIDS PROTEIN 7"/>
    <property type="match status" value="1"/>
</dbReference>
<evidence type="ECO:0000256" key="3">
    <source>
        <dbReference type="ARBA" id="ARBA00022679"/>
    </source>
</evidence>
<dbReference type="GO" id="GO:0009922">
    <property type="term" value="F:fatty acid elongase activity"/>
    <property type="evidence" value="ECO:0007669"/>
    <property type="project" value="UniProtKB-EC"/>
</dbReference>